<feature type="region of interest" description="Disordered" evidence="1">
    <location>
        <begin position="56"/>
        <end position="142"/>
    </location>
</feature>
<name>A0A9Q1FCD0_SYNKA</name>
<dbReference type="EMBL" id="JAINUF010000006">
    <property type="protein sequence ID" value="KAJ8355647.1"/>
    <property type="molecule type" value="Genomic_DNA"/>
</dbReference>
<protein>
    <submittedName>
        <fullName evidence="2">Uncharacterized protein</fullName>
    </submittedName>
</protein>
<evidence type="ECO:0000256" key="1">
    <source>
        <dbReference type="SAM" id="MobiDB-lite"/>
    </source>
</evidence>
<dbReference type="AlphaFoldDB" id="A0A9Q1FCD0"/>
<keyword evidence="3" id="KW-1185">Reference proteome</keyword>
<evidence type="ECO:0000313" key="2">
    <source>
        <dbReference type="EMBL" id="KAJ8355647.1"/>
    </source>
</evidence>
<reference evidence="2" key="1">
    <citation type="journal article" date="2023" name="Science">
        <title>Genome structures resolve the early diversification of teleost fishes.</title>
        <authorList>
            <person name="Parey E."/>
            <person name="Louis A."/>
            <person name="Montfort J."/>
            <person name="Bouchez O."/>
            <person name="Roques C."/>
            <person name="Iampietro C."/>
            <person name="Lluch J."/>
            <person name="Castinel A."/>
            <person name="Donnadieu C."/>
            <person name="Desvignes T."/>
            <person name="Floi Bucao C."/>
            <person name="Jouanno E."/>
            <person name="Wen M."/>
            <person name="Mejri S."/>
            <person name="Dirks R."/>
            <person name="Jansen H."/>
            <person name="Henkel C."/>
            <person name="Chen W.J."/>
            <person name="Zahm M."/>
            <person name="Cabau C."/>
            <person name="Klopp C."/>
            <person name="Thompson A.W."/>
            <person name="Robinson-Rechavi M."/>
            <person name="Braasch I."/>
            <person name="Lecointre G."/>
            <person name="Bobe J."/>
            <person name="Postlethwait J.H."/>
            <person name="Berthelot C."/>
            <person name="Roest Crollius H."/>
            <person name="Guiguen Y."/>
        </authorList>
    </citation>
    <scope>NUCLEOTIDE SEQUENCE</scope>
    <source>
        <strain evidence="2">WJC10195</strain>
    </source>
</reference>
<gene>
    <name evidence="2" type="ORF">SKAU_G00184410</name>
</gene>
<dbReference type="Proteomes" id="UP001152622">
    <property type="component" value="Chromosome 6"/>
</dbReference>
<evidence type="ECO:0000313" key="3">
    <source>
        <dbReference type="Proteomes" id="UP001152622"/>
    </source>
</evidence>
<sequence length="142" mass="15789">MVRHNGEDWPLIGDQPLCPEMEGVGGKAPRLPMRGQFGSQCEAPVVTAIHLSHTQPNYLRKSSRLSRDGAKLRGKSPRPRSDGGYVSAGTLLRSRREMKSKDPSQPAVRFANRRAGPTAHPQVTPYRPARPCREGQIRMVPW</sequence>
<accession>A0A9Q1FCD0</accession>
<comment type="caution">
    <text evidence="2">The sequence shown here is derived from an EMBL/GenBank/DDBJ whole genome shotgun (WGS) entry which is preliminary data.</text>
</comment>
<proteinExistence type="predicted"/>
<organism evidence="2 3">
    <name type="scientific">Synaphobranchus kaupii</name>
    <name type="common">Kaup's arrowtooth eel</name>
    <dbReference type="NCBI Taxonomy" id="118154"/>
    <lineage>
        <taxon>Eukaryota</taxon>
        <taxon>Metazoa</taxon>
        <taxon>Chordata</taxon>
        <taxon>Craniata</taxon>
        <taxon>Vertebrata</taxon>
        <taxon>Euteleostomi</taxon>
        <taxon>Actinopterygii</taxon>
        <taxon>Neopterygii</taxon>
        <taxon>Teleostei</taxon>
        <taxon>Anguilliformes</taxon>
        <taxon>Synaphobranchidae</taxon>
        <taxon>Synaphobranchus</taxon>
    </lineage>
</organism>